<comment type="caution">
    <text evidence="1">The sequence shown here is derived from an EMBL/GenBank/DDBJ whole genome shotgun (WGS) entry which is preliminary data.</text>
</comment>
<protein>
    <recommendedName>
        <fullName evidence="3">Lipoprotein</fullName>
    </recommendedName>
</protein>
<evidence type="ECO:0000313" key="2">
    <source>
        <dbReference type="Proteomes" id="UP001501126"/>
    </source>
</evidence>
<reference evidence="1 2" key="1">
    <citation type="journal article" date="2019" name="Int. J. Syst. Evol. Microbiol.">
        <title>The Global Catalogue of Microorganisms (GCM) 10K type strain sequencing project: providing services to taxonomists for standard genome sequencing and annotation.</title>
        <authorList>
            <consortium name="The Broad Institute Genomics Platform"/>
            <consortium name="The Broad Institute Genome Sequencing Center for Infectious Disease"/>
            <person name="Wu L."/>
            <person name="Ma J."/>
        </authorList>
    </citation>
    <scope>NUCLEOTIDE SEQUENCE [LARGE SCALE GENOMIC DNA]</scope>
    <source>
        <strain evidence="1 2">JCM 16083</strain>
    </source>
</reference>
<dbReference type="RefSeq" id="WP_343785653.1">
    <property type="nucleotide sequence ID" value="NZ_BAAAFH010000003.1"/>
</dbReference>
<dbReference type="Proteomes" id="UP001501126">
    <property type="component" value="Unassembled WGS sequence"/>
</dbReference>
<sequence>MKKLFFVVLTSVLLAGCSEDNSVEVKNENQKESFNPNAPFEFNEQMFLKVALSKIGAVESEVSWEVGRAHLNEDGIQDAYLSVNLSKRAQKDVENAKNPSFLVDLGYLGNYNYLVIWDGETKQVSNPYLISSNGLEALKVKEQNLLDPGYKTLSAVYRVKNSAFEVFFRYLNGSIVPVFSYKIIDGIGTDYPEAFVHEIVDNPQQLQQDIIIYEAEIPGYKAISEHDPNYYPMNNLIAKPTVVARFFFEKSMGKYATNVE</sequence>
<name>A0ABN1MND6_9FLAO</name>
<dbReference type="EMBL" id="BAAAFH010000003">
    <property type="protein sequence ID" value="GAA0874746.1"/>
    <property type="molecule type" value="Genomic_DNA"/>
</dbReference>
<proteinExistence type="predicted"/>
<accession>A0ABN1MND6</accession>
<keyword evidence="2" id="KW-1185">Reference proteome</keyword>
<evidence type="ECO:0000313" key="1">
    <source>
        <dbReference type="EMBL" id="GAA0874746.1"/>
    </source>
</evidence>
<organism evidence="1 2">
    <name type="scientific">Wandonia haliotis</name>
    <dbReference type="NCBI Taxonomy" id="574963"/>
    <lineage>
        <taxon>Bacteria</taxon>
        <taxon>Pseudomonadati</taxon>
        <taxon>Bacteroidota</taxon>
        <taxon>Flavobacteriia</taxon>
        <taxon>Flavobacteriales</taxon>
        <taxon>Crocinitomicaceae</taxon>
        <taxon>Wandonia</taxon>
    </lineage>
</organism>
<dbReference type="PROSITE" id="PS51257">
    <property type="entry name" value="PROKAR_LIPOPROTEIN"/>
    <property type="match status" value="1"/>
</dbReference>
<evidence type="ECO:0008006" key="3">
    <source>
        <dbReference type="Google" id="ProtNLM"/>
    </source>
</evidence>
<gene>
    <name evidence="1" type="ORF">GCM10009118_11540</name>
</gene>